<sequence length="161" mass="18022">MSTVGKPLHYKRSTFHCVVPGYVVRRGDITHGMEPVTEWLNRKQVVFGEVVKGFDILKAIEKINSITGTTSKFVMVIDCEGRNGVPLSGVGVMNNCVVIASNDVGPVVFPQIKKVQSGREVGGQHVRVYRDHRTVNVITFDQLNYFFIASLRKLKTFPLQM</sequence>
<evidence type="ECO:0000256" key="1">
    <source>
        <dbReference type="ARBA" id="ARBA00007365"/>
    </source>
</evidence>
<dbReference type="GO" id="GO:0016018">
    <property type="term" value="F:cyclosporin A binding"/>
    <property type="evidence" value="ECO:0007669"/>
    <property type="project" value="TreeGrafter"/>
</dbReference>
<name>A0AAD9TQP1_9ROSI</name>
<organism evidence="3 4">
    <name type="scientific">Dipteronia dyeriana</name>
    <dbReference type="NCBI Taxonomy" id="168575"/>
    <lineage>
        <taxon>Eukaryota</taxon>
        <taxon>Viridiplantae</taxon>
        <taxon>Streptophyta</taxon>
        <taxon>Embryophyta</taxon>
        <taxon>Tracheophyta</taxon>
        <taxon>Spermatophyta</taxon>
        <taxon>Magnoliopsida</taxon>
        <taxon>eudicotyledons</taxon>
        <taxon>Gunneridae</taxon>
        <taxon>Pentapetalae</taxon>
        <taxon>rosids</taxon>
        <taxon>malvids</taxon>
        <taxon>Sapindales</taxon>
        <taxon>Sapindaceae</taxon>
        <taxon>Hippocastanoideae</taxon>
        <taxon>Acereae</taxon>
        <taxon>Dipteronia</taxon>
    </lineage>
</organism>
<dbReference type="Gene3D" id="2.40.100.10">
    <property type="entry name" value="Cyclophilin-like"/>
    <property type="match status" value="1"/>
</dbReference>
<dbReference type="GO" id="GO:0006457">
    <property type="term" value="P:protein folding"/>
    <property type="evidence" value="ECO:0007669"/>
    <property type="project" value="TreeGrafter"/>
</dbReference>
<dbReference type="InterPro" id="IPR002130">
    <property type="entry name" value="Cyclophilin-type_PPIase_dom"/>
</dbReference>
<comment type="similarity">
    <text evidence="1">Belongs to the cyclophilin-type PPIase family.</text>
</comment>
<evidence type="ECO:0000313" key="3">
    <source>
        <dbReference type="EMBL" id="KAK2640228.1"/>
    </source>
</evidence>
<gene>
    <name evidence="3" type="ORF">Ddye_028023</name>
</gene>
<dbReference type="EMBL" id="JANJYI010000008">
    <property type="protein sequence ID" value="KAK2640228.1"/>
    <property type="molecule type" value="Genomic_DNA"/>
</dbReference>
<evidence type="ECO:0000259" key="2">
    <source>
        <dbReference type="Pfam" id="PF00160"/>
    </source>
</evidence>
<feature type="domain" description="PPIase cyclophilin-type" evidence="2">
    <location>
        <begin position="37"/>
        <end position="79"/>
    </location>
</feature>
<dbReference type="GO" id="GO:0003755">
    <property type="term" value="F:peptidyl-prolyl cis-trans isomerase activity"/>
    <property type="evidence" value="ECO:0007669"/>
    <property type="project" value="InterPro"/>
</dbReference>
<dbReference type="AlphaFoldDB" id="A0AAD9TQP1"/>
<proteinExistence type="inferred from homology"/>
<keyword evidence="4" id="KW-1185">Reference proteome</keyword>
<comment type="caution">
    <text evidence="3">The sequence shown here is derived from an EMBL/GenBank/DDBJ whole genome shotgun (WGS) entry which is preliminary data.</text>
</comment>
<evidence type="ECO:0000313" key="4">
    <source>
        <dbReference type="Proteomes" id="UP001280121"/>
    </source>
</evidence>
<dbReference type="Pfam" id="PF00160">
    <property type="entry name" value="Pro_isomerase"/>
    <property type="match status" value="1"/>
</dbReference>
<dbReference type="PANTHER" id="PTHR11071">
    <property type="entry name" value="PEPTIDYL-PROLYL CIS-TRANS ISOMERASE"/>
    <property type="match status" value="1"/>
</dbReference>
<protein>
    <recommendedName>
        <fullName evidence="2">PPIase cyclophilin-type domain-containing protein</fullName>
    </recommendedName>
</protein>
<dbReference type="PANTHER" id="PTHR11071:SF561">
    <property type="entry name" value="PEPTIDYL-PROLYL CIS-TRANS ISOMERASE D-RELATED"/>
    <property type="match status" value="1"/>
</dbReference>
<reference evidence="3" key="1">
    <citation type="journal article" date="2023" name="Plant J.">
        <title>Genome sequences and population genomics provide insights into the demographic history, inbreeding, and mutation load of two 'living fossil' tree species of Dipteronia.</title>
        <authorList>
            <person name="Feng Y."/>
            <person name="Comes H.P."/>
            <person name="Chen J."/>
            <person name="Zhu S."/>
            <person name="Lu R."/>
            <person name="Zhang X."/>
            <person name="Li P."/>
            <person name="Qiu J."/>
            <person name="Olsen K.M."/>
            <person name="Qiu Y."/>
        </authorList>
    </citation>
    <scope>NUCLEOTIDE SEQUENCE</scope>
    <source>
        <strain evidence="3">KIB01</strain>
    </source>
</reference>
<dbReference type="GO" id="GO:0005737">
    <property type="term" value="C:cytoplasm"/>
    <property type="evidence" value="ECO:0007669"/>
    <property type="project" value="TreeGrafter"/>
</dbReference>
<dbReference type="SUPFAM" id="SSF50891">
    <property type="entry name" value="Cyclophilin-like"/>
    <property type="match status" value="1"/>
</dbReference>
<dbReference type="Proteomes" id="UP001280121">
    <property type="component" value="Unassembled WGS sequence"/>
</dbReference>
<accession>A0AAD9TQP1</accession>
<dbReference type="InterPro" id="IPR029000">
    <property type="entry name" value="Cyclophilin-like_dom_sf"/>
</dbReference>